<feature type="chain" id="PRO_5011007775" description="pectin lyase" evidence="9">
    <location>
        <begin position="21"/>
        <end position="379"/>
    </location>
</feature>
<dbReference type="OrthoDB" id="1637350at2759"/>
<dbReference type="GO" id="GO:0047490">
    <property type="term" value="F:pectin lyase activity"/>
    <property type="evidence" value="ECO:0007669"/>
    <property type="project" value="UniProtKB-EC"/>
</dbReference>
<dbReference type="SUPFAM" id="SSF51126">
    <property type="entry name" value="Pectin lyase-like"/>
    <property type="match status" value="1"/>
</dbReference>
<evidence type="ECO:0000259" key="10">
    <source>
        <dbReference type="SMART" id="SM00656"/>
    </source>
</evidence>
<comment type="catalytic activity">
    <reaction evidence="6">
        <text>Eliminative cleavage of (1-&gt;4)-alpha-D-galacturonan methyl ester to give oligosaccharides with 4-deoxy-6-O-methyl-alpha-D-galact-4-enuronosyl groups at their non-reducing ends.</text>
        <dbReference type="EC" id="4.2.2.10"/>
    </reaction>
</comment>
<evidence type="ECO:0000313" key="11">
    <source>
        <dbReference type="EMBL" id="ORY68626.1"/>
    </source>
</evidence>
<dbReference type="InterPro" id="IPR002022">
    <property type="entry name" value="Pec_lyase"/>
</dbReference>
<evidence type="ECO:0000256" key="6">
    <source>
        <dbReference type="ARBA" id="ARBA00036818"/>
    </source>
</evidence>
<proteinExistence type="inferred from homology"/>
<evidence type="ECO:0000256" key="9">
    <source>
        <dbReference type="SAM" id="SignalP"/>
    </source>
</evidence>
<keyword evidence="8" id="KW-0119">Carbohydrate metabolism</keyword>
<evidence type="ECO:0000256" key="2">
    <source>
        <dbReference type="ARBA" id="ARBA00010980"/>
    </source>
</evidence>
<dbReference type="Pfam" id="PF00544">
    <property type="entry name" value="Pectate_lyase_4"/>
    <property type="match status" value="1"/>
</dbReference>
<evidence type="ECO:0000313" key="12">
    <source>
        <dbReference type="Proteomes" id="UP000193689"/>
    </source>
</evidence>
<dbReference type="InterPro" id="IPR045032">
    <property type="entry name" value="PEL"/>
</dbReference>
<dbReference type="PROSITE" id="PS51257">
    <property type="entry name" value="PROKAR_LIPOPROTEIN"/>
    <property type="match status" value="1"/>
</dbReference>
<name>A0A1Y2EBI8_9PEZI</name>
<dbReference type="GeneID" id="63778020"/>
<feature type="domain" description="Pectate lyase" evidence="10">
    <location>
        <begin position="95"/>
        <end position="302"/>
    </location>
</feature>
<keyword evidence="12" id="KW-1185">Reference proteome</keyword>
<dbReference type="GO" id="GO:0030570">
    <property type="term" value="F:pectate lyase activity"/>
    <property type="evidence" value="ECO:0007669"/>
    <property type="project" value="InterPro"/>
</dbReference>
<dbReference type="GO" id="GO:0000272">
    <property type="term" value="P:polysaccharide catabolic process"/>
    <property type="evidence" value="ECO:0007669"/>
    <property type="project" value="UniProtKB-KW"/>
</dbReference>
<keyword evidence="5 8" id="KW-0456">Lyase</keyword>
<comment type="similarity">
    <text evidence="2 8">Belongs to the polysaccharide lyase 1 family.</text>
</comment>
<sequence length="379" mass="39041">MRFSSLCGIAAAGLSCSVCAVGVSGAAQGFAKGVTGGGSATVVYPTTTAELVSYLGDSSARVIVLTKTFDFTGTEGTVSATGCAPWGTASGCQTAINANDWCTNYQPDAPKVSVQYDSAGLLGITVKSNKSLIGSGTAGVIKGKGLRIVSGASNIIIQNIHITGLNPQYVWGGDAITLNGADMVWIDHVKTSLIGRQHYVFGYDASNRVTISNSEIDGSTSWSATCDGHHYWGLLFDGSNDLVTLQQNYIHHTSGRSPKVGGNTLLHMVNNYFYASSDHALEVDAGAMILAEGNVFQNIPSPVISPISGQLFGSPDTNTNAECSTYLGRACQLNAFGSSGSLGGTDTAFFVNFQGKNIAGATTAVDAKAVSTSAGIGKV</sequence>
<dbReference type="PANTHER" id="PTHR31683:SF16">
    <property type="entry name" value="PECTIN LYASE A-RELATED"/>
    <property type="match status" value="1"/>
</dbReference>
<evidence type="ECO:0000256" key="7">
    <source>
        <dbReference type="ARBA" id="ARBA00039082"/>
    </source>
</evidence>
<dbReference type="InterPro" id="IPR012334">
    <property type="entry name" value="Pectin_lyas_fold"/>
</dbReference>
<gene>
    <name evidence="11" type="ORF">BCR38DRAFT_455550</name>
</gene>
<dbReference type="SMART" id="SM00656">
    <property type="entry name" value="Amb_all"/>
    <property type="match status" value="1"/>
</dbReference>
<dbReference type="EMBL" id="MCFJ01000003">
    <property type="protein sequence ID" value="ORY68626.1"/>
    <property type="molecule type" value="Genomic_DNA"/>
</dbReference>
<organism evidence="11 12">
    <name type="scientific">Pseudomassariella vexata</name>
    <dbReference type="NCBI Taxonomy" id="1141098"/>
    <lineage>
        <taxon>Eukaryota</taxon>
        <taxon>Fungi</taxon>
        <taxon>Dikarya</taxon>
        <taxon>Ascomycota</taxon>
        <taxon>Pezizomycotina</taxon>
        <taxon>Sordariomycetes</taxon>
        <taxon>Xylariomycetidae</taxon>
        <taxon>Amphisphaeriales</taxon>
        <taxon>Pseudomassariaceae</taxon>
        <taxon>Pseudomassariella</taxon>
    </lineage>
</organism>
<keyword evidence="3 8" id="KW-0964">Secreted</keyword>
<dbReference type="GO" id="GO:0005576">
    <property type="term" value="C:extracellular region"/>
    <property type="evidence" value="ECO:0007669"/>
    <property type="project" value="UniProtKB-SubCell"/>
</dbReference>
<dbReference type="EC" id="4.2.2.10" evidence="7"/>
<dbReference type="PANTHER" id="PTHR31683">
    <property type="entry name" value="PECTATE LYASE 18-RELATED"/>
    <property type="match status" value="1"/>
</dbReference>
<evidence type="ECO:0000256" key="4">
    <source>
        <dbReference type="ARBA" id="ARBA00022729"/>
    </source>
</evidence>
<dbReference type="RefSeq" id="XP_040718913.1">
    <property type="nucleotide sequence ID" value="XM_040861808.1"/>
</dbReference>
<feature type="signal peptide" evidence="9">
    <location>
        <begin position="1"/>
        <end position="20"/>
    </location>
</feature>
<accession>A0A1Y2EBI8</accession>
<keyword evidence="4 9" id="KW-0732">Signal</keyword>
<dbReference type="AlphaFoldDB" id="A0A1Y2EBI8"/>
<dbReference type="Proteomes" id="UP000193689">
    <property type="component" value="Unassembled WGS sequence"/>
</dbReference>
<dbReference type="Gene3D" id="2.160.20.10">
    <property type="entry name" value="Single-stranded right-handed beta-helix, Pectin lyase-like"/>
    <property type="match status" value="1"/>
</dbReference>
<comment type="caution">
    <text evidence="11">The sequence shown here is derived from an EMBL/GenBank/DDBJ whole genome shotgun (WGS) entry which is preliminary data.</text>
</comment>
<dbReference type="STRING" id="1141098.A0A1Y2EBI8"/>
<evidence type="ECO:0000256" key="1">
    <source>
        <dbReference type="ARBA" id="ARBA00004613"/>
    </source>
</evidence>
<evidence type="ECO:0000256" key="8">
    <source>
        <dbReference type="RuleBase" id="RU361173"/>
    </source>
</evidence>
<comment type="subcellular location">
    <subcellularLocation>
        <location evidence="1 8">Secreted</location>
    </subcellularLocation>
</comment>
<protein>
    <recommendedName>
        <fullName evidence="7">pectin lyase</fullName>
        <ecNumber evidence="7">4.2.2.10</ecNumber>
    </recommendedName>
</protein>
<dbReference type="FunFam" id="2.160.20.10:FF:000003">
    <property type="entry name" value="Pectin lyase F"/>
    <property type="match status" value="1"/>
</dbReference>
<keyword evidence="8" id="KW-0624">Polysaccharide degradation</keyword>
<dbReference type="InterPro" id="IPR011050">
    <property type="entry name" value="Pectin_lyase_fold/virulence"/>
</dbReference>
<evidence type="ECO:0000256" key="5">
    <source>
        <dbReference type="ARBA" id="ARBA00023239"/>
    </source>
</evidence>
<evidence type="ECO:0000256" key="3">
    <source>
        <dbReference type="ARBA" id="ARBA00022525"/>
    </source>
</evidence>
<reference evidence="11 12" key="1">
    <citation type="submission" date="2016-07" db="EMBL/GenBank/DDBJ databases">
        <title>Pervasive Adenine N6-methylation of Active Genes in Fungi.</title>
        <authorList>
            <consortium name="DOE Joint Genome Institute"/>
            <person name="Mondo S.J."/>
            <person name="Dannebaum R.O."/>
            <person name="Kuo R.C."/>
            <person name="Labutti K."/>
            <person name="Haridas S."/>
            <person name="Kuo A."/>
            <person name="Salamov A."/>
            <person name="Ahrendt S.R."/>
            <person name="Lipzen A."/>
            <person name="Sullivan W."/>
            <person name="Andreopoulos W.B."/>
            <person name="Clum A."/>
            <person name="Lindquist E."/>
            <person name="Daum C."/>
            <person name="Ramamoorthy G.K."/>
            <person name="Gryganskyi A."/>
            <person name="Culley D."/>
            <person name="Magnuson J.K."/>
            <person name="James T.Y."/>
            <person name="O'Malley M.A."/>
            <person name="Stajich J.E."/>
            <person name="Spatafora J.W."/>
            <person name="Visel A."/>
            <person name="Grigoriev I.V."/>
        </authorList>
    </citation>
    <scope>NUCLEOTIDE SEQUENCE [LARGE SCALE GENOMIC DNA]</scope>
    <source>
        <strain evidence="11 12">CBS 129021</strain>
    </source>
</reference>
<dbReference type="InParanoid" id="A0A1Y2EBI8"/>